<dbReference type="InterPro" id="IPR014710">
    <property type="entry name" value="RmlC-like_jellyroll"/>
</dbReference>
<evidence type="ECO:0000256" key="1">
    <source>
        <dbReference type="ARBA" id="ARBA00010154"/>
    </source>
</evidence>
<dbReference type="InterPro" id="IPR011051">
    <property type="entry name" value="RmlC_Cupin_sf"/>
</dbReference>
<dbReference type="PANTHER" id="PTHR21047:SF2">
    <property type="entry name" value="THYMIDINE DIPHOSPHO-4-KETO-RHAMNOSE 3,5-EPIMERASE"/>
    <property type="match status" value="1"/>
</dbReference>
<dbReference type="PANTHER" id="PTHR21047">
    <property type="entry name" value="DTDP-6-DEOXY-D-GLUCOSE-3,5 EPIMERASE"/>
    <property type="match status" value="1"/>
</dbReference>
<protein>
    <submittedName>
        <fullName evidence="4">dTDP-4-dehydrorhamnose 3,5-epimerase</fullName>
        <ecNumber evidence="4">5.1.3.13</ecNumber>
    </submittedName>
</protein>
<dbReference type="EMBL" id="JADOUF010000001">
    <property type="protein sequence ID" value="MBG6137346.1"/>
    <property type="molecule type" value="Genomic_DNA"/>
</dbReference>
<comment type="similarity">
    <text evidence="1">Belongs to the dTDP-4-dehydrorhamnose 3,5-epimerase family.</text>
</comment>
<evidence type="ECO:0000313" key="5">
    <source>
        <dbReference type="Proteomes" id="UP000622552"/>
    </source>
</evidence>
<keyword evidence="4" id="KW-0413">Isomerase</keyword>
<evidence type="ECO:0000256" key="3">
    <source>
        <dbReference type="PIRSR" id="PIRSR600888-3"/>
    </source>
</evidence>
<accession>A0A8J7KKZ4</accession>
<sequence length="203" mass="22256">MRIEPLGIDGAYTITPVQHPDSRGAFLEWYRDDLFTRVAGHPVRLRQANTSVSARGTVRGVHFADTPPGQAKYVTCQRGAVLDFVIDVRVGSPTFGQHRIVRLDDVDRRGVYLAEGLGHAICALEDHTTLLYLVSERYDPAAERVLSPLDPDLQLDLPFGRGELILSDKDAAAPTLAELAAAGALPDYASCVRWYSELKTEGV</sequence>
<organism evidence="4 5">
    <name type="scientific">Longispora fulva</name>
    <dbReference type="NCBI Taxonomy" id="619741"/>
    <lineage>
        <taxon>Bacteria</taxon>
        <taxon>Bacillati</taxon>
        <taxon>Actinomycetota</taxon>
        <taxon>Actinomycetes</taxon>
        <taxon>Micromonosporales</taxon>
        <taxon>Micromonosporaceae</taxon>
        <taxon>Longispora</taxon>
    </lineage>
</organism>
<dbReference type="GO" id="GO:0008830">
    <property type="term" value="F:dTDP-4-dehydrorhamnose 3,5-epimerase activity"/>
    <property type="evidence" value="ECO:0007669"/>
    <property type="project" value="UniProtKB-EC"/>
</dbReference>
<proteinExistence type="inferred from homology"/>
<keyword evidence="5" id="KW-1185">Reference proteome</keyword>
<name>A0A8J7KKZ4_9ACTN</name>
<dbReference type="Proteomes" id="UP000622552">
    <property type="component" value="Unassembled WGS sequence"/>
</dbReference>
<dbReference type="AlphaFoldDB" id="A0A8J7KKZ4"/>
<dbReference type="GO" id="GO:0019305">
    <property type="term" value="P:dTDP-rhamnose biosynthetic process"/>
    <property type="evidence" value="ECO:0007669"/>
    <property type="project" value="TreeGrafter"/>
</dbReference>
<gene>
    <name evidence="4" type="ORF">IW245_003540</name>
</gene>
<dbReference type="GO" id="GO:0000271">
    <property type="term" value="P:polysaccharide biosynthetic process"/>
    <property type="evidence" value="ECO:0007669"/>
    <property type="project" value="TreeGrafter"/>
</dbReference>
<dbReference type="EC" id="5.1.3.13" evidence="4"/>
<dbReference type="RefSeq" id="WP_197004225.1">
    <property type="nucleotide sequence ID" value="NZ_BONS01000020.1"/>
</dbReference>
<dbReference type="SUPFAM" id="SSF51182">
    <property type="entry name" value="RmlC-like cupins"/>
    <property type="match status" value="1"/>
</dbReference>
<dbReference type="GO" id="GO:0005829">
    <property type="term" value="C:cytosol"/>
    <property type="evidence" value="ECO:0007669"/>
    <property type="project" value="TreeGrafter"/>
</dbReference>
<dbReference type="Gene3D" id="2.60.120.10">
    <property type="entry name" value="Jelly Rolls"/>
    <property type="match status" value="1"/>
</dbReference>
<reference evidence="4" key="1">
    <citation type="submission" date="2020-11" db="EMBL/GenBank/DDBJ databases">
        <title>Sequencing the genomes of 1000 actinobacteria strains.</title>
        <authorList>
            <person name="Klenk H.-P."/>
        </authorList>
    </citation>
    <scope>NUCLEOTIDE SEQUENCE</scope>
    <source>
        <strain evidence="4">DSM 45356</strain>
    </source>
</reference>
<evidence type="ECO:0000256" key="2">
    <source>
        <dbReference type="PIRSR" id="PIRSR600888-1"/>
    </source>
</evidence>
<feature type="active site" description="Proton acceptor" evidence="2">
    <location>
        <position position="62"/>
    </location>
</feature>
<evidence type="ECO:0000313" key="4">
    <source>
        <dbReference type="EMBL" id="MBG6137346.1"/>
    </source>
</evidence>
<dbReference type="InterPro" id="IPR000888">
    <property type="entry name" value="RmlC-like"/>
</dbReference>
<feature type="active site" description="Proton donor" evidence="2">
    <location>
        <position position="132"/>
    </location>
</feature>
<feature type="site" description="Participates in a stacking interaction with the thymidine ring of dTDP-4-oxo-6-deoxyglucose" evidence="3">
    <location>
        <position position="138"/>
    </location>
</feature>
<dbReference type="CDD" id="cd00438">
    <property type="entry name" value="cupin_RmlC"/>
    <property type="match status" value="1"/>
</dbReference>
<comment type="caution">
    <text evidence="4">The sequence shown here is derived from an EMBL/GenBank/DDBJ whole genome shotgun (WGS) entry which is preliminary data.</text>
</comment>
<dbReference type="Pfam" id="PF00908">
    <property type="entry name" value="dTDP_sugar_isom"/>
    <property type="match status" value="1"/>
</dbReference>